<dbReference type="Gene3D" id="3.30.40.10">
    <property type="entry name" value="Zinc/RING finger domain, C3HC4 (zinc finger)"/>
    <property type="match status" value="1"/>
</dbReference>
<dbReference type="InterPro" id="IPR054477">
    <property type="entry name" value="LTN1_E3_ligase_6th"/>
</dbReference>
<organism evidence="19 20">
    <name type="scientific">Aulographum hederae CBS 113979</name>
    <dbReference type="NCBI Taxonomy" id="1176131"/>
    <lineage>
        <taxon>Eukaryota</taxon>
        <taxon>Fungi</taxon>
        <taxon>Dikarya</taxon>
        <taxon>Ascomycota</taxon>
        <taxon>Pezizomycotina</taxon>
        <taxon>Dothideomycetes</taxon>
        <taxon>Pleosporomycetidae</taxon>
        <taxon>Aulographales</taxon>
        <taxon>Aulographaceae</taxon>
    </lineage>
</organism>
<accession>A0A6G1GRZ2</accession>
<dbReference type="InterPro" id="IPR001841">
    <property type="entry name" value="Znf_RING"/>
</dbReference>
<comment type="function">
    <text evidence="16">E3 ubiquitin-protein ligase. Component of the ribosome quality control complex (RQC), a ribosome-associated complex that mediates ubiquitination and extraction of incompletely synthesized nascent chains for proteasomal degradation.</text>
</comment>
<evidence type="ECO:0000256" key="8">
    <source>
        <dbReference type="ARBA" id="ARBA00022679"/>
    </source>
</evidence>
<dbReference type="PROSITE" id="PS50089">
    <property type="entry name" value="ZF_RING_2"/>
    <property type="match status" value="1"/>
</dbReference>
<feature type="domain" description="RING-type" evidence="18">
    <location>
        <begin position="1574"/>
        <end position="1620"/>
    </location>
</feature>
<keyword evidence="12 16" id="KW-0833">Ubl conjugation pathway</keyword>
<dbReference type="InterPro" id="IPR016024">
    <property type="entry name" value="ARM-type_fold"/>
</dbReference>
<dbReference type="GO" id="GO:1990112">
    <property type="term" value="C:RQC complex"/>
    <property type="evidence" value="ECO:0007669"/>
    <property type="project" value="UniProtKB-UniRule"/>
</dbReference>
<dbReference type="InterPro" id="IPR011016">
    <property type="entry name" value="Znf_RING-CH"/>
</dbReference>
<evidence type="ECO:0000256" key="13">
    <source>
        <dbReference type="ARBA" id="ARBA00022833"/>
    </source>
</evidence>
<comment type="subcellular location">
    <subcellularLocation>
        <location evidence="2">Cytoplasm</location>
        <location evidence="2">Cytosol</location>
    </subcellularLocation>
</comment>
<dbReference type="Pfam" id="PF13639">
    <property type="entry name" value="zf-RING_2"/>
    <property type="match status" value="1"/>
</dbReference>
<dbReference type="PANTHER" id="PTHR12389">
    <property type="entry name" value="ZINC FINGER PROTEIN 294"/>
    <property type="match status" value="1"/>
</dbReference>
<evidence type="ECO:0000256" key="12">
    <source>
        <dbReference type="ARBA" id="ARBA00022786"/>
    </source>
</evidence>
<keyword evidence="9 16" id="KW-0479">Metal-binding</keyword>
<evidence type="ECO:0000256" key="2">
    <source>
        <dbReference type="ARBA" id="ARBA00004514"/>
    </source>
</evidence>
<dbReference type="GO" id="GO:1990116">
    <property type="term" value="P:ribosome-associated ubiquitin-dependent protein catabolic process"/>
    <property type="evidence" value="ECO:0007669"/>
    <property type="project" value="UniProtKB-UniRule"/>
</dbReference>
<gene>
    <name evidence="19" type="ORF">K402DRAFT_456495</name>
</gene>
<dbReference type="InterPro" id="IPR039804">
    <property type="entry name" value="RING-CH-C4HC3_LTN1"/>
</dbReference>
<evidence type="ECO:0000256" key="6">
    <source>
        <dbReference type="ARBA" id="ARBA00017157"/>
    </source>
</evidence>
<comment type="similarity">
    <text evidence="4 16">Belongs to the LTN1 family.</text>
</comment>
<dbReference type="GO" id="GO:0016567">
    <property type="term" value="P:protein ubiquitination"/>
    <property type="evidence" value="ECO:0007669"/>
    <property type="project" value="UniProtKB-UniPathway"/>
</dbReference>
<evidence type="ECO:0000256" key="14">
    <source>
        <dbReference type="ARBA" id="ARBA00055150"/>
    </source>
</evidence>
<keyword evidence="11 15" id="KW-0863">Zinc-finger</keyword>
<comment type="pathway">
    <text evidence="3 16">Protein modification; protein ubiquitination.</text>
</comment>
<keyword evidence="13 16" id="KW-0862">Zinc</keyword>
<dbReference type="InterPro" id="IPR054476">
    <property type="entry name" value="Ltn1_N"/>
</dbReference>
<dbReference type="Gene3D" id="1.25.10.10">
    <property type="entry name" value="Leucine-rich Repeat Variant"/>
    <property type="match status" value="1"/>
</dbReference>
<evidence type="ECO:0000256" key="3">
    <source>
        <dbReference type="ARBA" id="ARBA00004906"/>
    </source>
</evidence>
<proteinExistence type="inferred from homology"/>
<dbReference type="OrthoDB" id="6108at2759"/>
<evidence type="ECO:0000313" key="19">
    <source>
        <dbReference type="EMBL" id="KAF1983519.1"/>
    </source>
</evidence>
<dbReference type="InterPro" id="IPR039795">
    <property type="entry name" value="LTN1/Rkr1"/>
</dbReference>
<dbReference type="EMBL" id="ML977174">
    <property type="protein sequence ID" value="KAF1983519.1"/>
    <property type="molecule type" value="Genomic_DNA"/>
</dbReference>
<evidence type="ECO:0000256" key="15">
    <source>
        <dbReference type="PROSITE-ProRule" id="PRU00175"/>
    </source>
</evidence>
<evidence type="ECO:0000313" key="20">
    <source>
        <dbReference type="Proteomes" id="UP000800041"/>
    </source>
</evidence>
<dbReference type="UniPathway" id="UPA00143"/>
<dbReference type="InterPro" id="IPR054478">
    <property type="entry name" value="LTN1_UBC"/>
</dbReference>
<evidence type="ECO:0000256" key="5">
    <source>
        <dbReference type="ARBA" id="ARBA00012483"/>
    </source>
</evidence>
<dbReference type="SMART" id="SM00744">
    <property type="entry name" value="RINGv"/>
    <property type="match status" value="1"/>
</dbReference>
<evidence type="ECO:0000256" key="1">
    <source>
        <dbReference type="ARBA" id="ARBA00000900"/>
    </source>
</evidence>
<dbReference type="GO" id="GO:0043023">
    <property type="term" value="F:ribosomal large subunit binding"/>
    <property type="evidence" value="ECO:0007669"/>
    <property type="project" value="TreeGrafter"/>
</dbReference>
<dbReference type="GO" id="GO:0072344">
    <property type="term" value="P:rescue of stalled ribosome"/>
    <property type="evidence" value="ECO:0007669"/>
    <property type="project" value="UniProtKB-UniRule"/>
</dbReference>
<keyword evidence="10" id="KW-0677">Repeat</keyword>
<dbReference type="GO" id="GO:0008270">
    <property type="term" value="F:zinc ion binding"/>
    <property type="evidence" value="ECO:0007669"/>
    <property type="project" value="UniProtKB-KW"/>
</dbReference>
<feature type="region of interest" description="Disordered" evidence="17">
    <location>
        <begin position="1"/>
        <end position="20"/>
    </location>
</feature>
<dbReference type="EC" id="2.3.2.27" evidence="5 16"/>
<dbReference type="GO" id="GO:0061630">
    <property type="term" value="F:ubiquitin protein ligase activity"/>
    <property type="evidence" value="ECO:0007669"/>
    <property type="project" value="UniProtKB-UniRule"/>
</dbReference>
<dbReference type="SMART" id="SM00184">
    <property type="entry name" value="RING"/>
    <property type="match status" value="1"/>
</dbReference>
<comment type="function">
    <text evidence="14">E3 ubiquitin-protein ligase component of the ribosome quality control complex (RQC), a ribosome-associated complex that mediates ubiquitination and extraction of incompletely synthesized nascent chains for proteasomal degradation. Mediates ubiquitination of proteins derived from mRNAs lacking stop codons (non-stop proteins) and other translation arrest products induced by poly-lysine sequences and tandem rare codons. Ubiquitination leads to CDC48 recruitment for extraction and degradation of the incomplete translation product. May indirectly play a role in chromatin function and transcription.</text>
</comment>
<dbReference type="InterPro" id="IPR013083">
    <property type="entry name" value="Znf_RING/FYVE/PHD"/>
</dbReference>
<keyword evidence="8 16" id="KW-0808">Transferase</keyword>
<dbReference type="PANTHER" id="PTHR12389:SF0">
    <property type="entry name" value="E3 UBIQUITIN-PROTEIN LIGASE LISTERIN"/>
    <property type="match status" value="1"/>
</dbReference>
<sequence>MSKRQFKSNASSSRAFAGSPAFGFGSNTGSSTFGSASSSLSYVTEPPDLSSISDPHVAVAFKNLSKKDGTTKSKALEELQSYVSATEHGLDDAVVDAWVKIYPRTSIDTSRRVRQLAHSVQGQICAAYGKKIVKHMPAVVGAWLAGCYDNDRTVSRAAQDSIAEVFSTPEKLRNLRKAYQETLLQYSLDILDKETPQTLSDERMVSVDEAEAKYSRVVAASLALITSLLSQLDEKERSKSEAQYDVLIADGKVWNFISHGDVAIRRAVCKLLTVCISQKPEAISDNLNQLSTSFLSRGLEADQTGSSNDLAGCLLVLTTTYPAIWTDLYSGKKSVIHRFRHFLKRGSQLGPSAYWTTLTGLFRVIPKSLFLHDLSDTGKLIDSLHSGITRKDEPRLNLGAAFKAYVNIVGSIGEYYPEEGSATLFEEKLLPIVNEYIFPHPDTSEWSLPVASAQDVIQEAFSLNKVCEQVIEKWQEISGAVSGHIKASLPEQARDFEKSQAALIRQGQRWAQVQHILQRKTKHPSSASILDDSLESVISTATSTLESRNGKPYGAAGVIEATLRISRSEMLEHDRISQVLEDFASLTLPRLFSSPSMPKLASILYLLHDTKYFSDAWRATLSFVMDGGDETKKLAAVRTLITSPDIPDGFLLASESPVLQLYLLQKSNAAIQGHSDWSLIGESMKKEPAAAASATVDEILAELTKALSINGHEESAFLGFQEIIKHNPHPFQNYASKPEGSSLLSRVLYLTESPDDQIADQASKLNLTIKSIVSKDAGLSGGNLIAKTIQDSWNDASSSSVSVQTLAELGIEQFKTNSESQFASTLIPDDNVWSSAMEPFLQMAPPVQLATIHPLGGTVFLVESRSGGRRPRHSNIPRDFEGLSVALRMVWYVTKMASNQDFFAAIGEDRQSDLFSIVSIGLCLANDNLSLLGANNFWSIYTPEVETQMTVMISDMQTLINSWLESAERVSISTDAEDPHFLKTSFSTALANATGSSTLAYYNAQVYATHAANFTELHGWQSRDMEGFEKQLSALRRAKDTLPLSAFLAGNKAFLSNSQLAQRLCNELVADLTGMSIDQKADEILRSLVVLNVILTNHDNIEGVVATQRIIFFVKKAISWLEAEHIAQTTQSEVYKAFTILLPLMGDIYGSHWKEILDSLTQLWSRENSEDTTKARGESVPLANSSLKLYRALRRSAASEDANDDLVDALKDTHSMVSSGLLNLLQAPQPLPDDHDQPQMITNELLGREMSDHSVDQVSEPYDLCPLIFSESGSKQLTAYNILHQKIPAAQEQVSFDAALDKKTARLPEELLSLILEAPTTDALQDADFERTTPLRLRGYLLAWVLIFDHFKNASFQVKTDYIANIKDETNISGLLDFTFDFLGHADARPIDASKMDISNYEPDLADTPKKDVQHLLTHLYYLCLKHIPSLTKAWWIDCKSRQTVTTVERWTVKFISPLIIADALQSVSEWAATPDVASDHKLVIKVNARAKDVTASYEVDEQNMVMALRFPPNFPLGQAVAESVNRVAVDEKKWQSWIRITQGVIAFSNNNIVDGLTAWRKNVTGALKGQTECAICYSIVSSDKQLPTKRCSTCKNLFHSSCLFKWFKTSNGSSCPLCRNAFNYG</sequence>
<dbReference type="CDD" id="cd16491">
    <property type="entry name" value="RING-CH-C4HC3_LTN1"/>
    <property type="match status" value="1"/>
</dbReference>
<evidence type="ECO:0000256" key="11">
    <source>
        <dbReference type="ARBA" id="ARBA00022771"/>
    </source>
</evidence>
<reference evidence="19" key="1">
    <citation type="journal article" date="2020" name="Stud. Mycol.">
        <title>101 Dothideomycetes genomes: a test case for predicting lifestyles and emergence of pathogens.</title>
        <authorList>
            <person name="Haridas S."/>
            <person name="Albert R."/>
            <person name="Binder M."/>
            <person name="Bloem J."/>
            <person name="Labutti K."/>
            <person name="Salamov A."/>
            <person name="Andreopoulos B."/>
            <person name="Baker S."/>
            <person name="Barry K."/>
            <person name="Bills G."/>
            <person name="Bluhm B."/>
            <person name="Cannon C."/>
            <person name="Castanera R."/>
            <person name="Culley D."/>
            <person name="Daum C."/>
            <person name="Ezra D."/>
            <person name="Gonzalez J."/>
            <person name="Henrissat B."/>
            <person name="Kuo A."/>
            <person name="Liang C."/>
            <person name="Lipzen A."/>
            <person name="Lutzoni F."/>
            <person name="Magnuson J."/>
            <person name="Mondo S."/>
            <person name="Nolan M."/>
            <person name="Ohm R."/>
            <person name="Pangilinan J."/>
            <person name="Park H.-J."/>
            <person name="Ramirez L."/>
            <person name="Alfaro M."/>
            <person name="Sun H."/>
            <person name="Tritt A."/>
            <person name="Yoshinaga Y."/>
            <person name="Zwiers L.-H."/>
            <person name="Turgeon B."/>
            <person name="Goodwin S."/>
            <person name="Spatafora J."/>
            <person name="Crous P."/>
            <person name="Grigoriev I."/>
        </authorList>
    </citation>
    <scope>NUCLEOTIDE SEQUENCE</scope>
    <source>
        <strain evidence="19">CBS 113979</strain>
    </source>
</reference>
<dbReference type="Pfam" id="PF23009">
    <property type="entry name" value="UBC_like"/>
    <property type="match status" value="1"/>
</dbReference>
<keyword evidence="7" id="KW-0963">Cytoplasm</keyword>
<comment type="catalytic activity">
    <reaction evidence="1 16">
        <text>S-ubiquitinyl-[E2 ubiquitin-conjugating enzyme]-L-cysteine + [acceptor protein]-L-lysine = [E2 ubiquitin-conjugating enzyme]-L-cysteine + N(6)-ubiquitinyl-[acceptor protein]-L-lysine.</text>
        <dbReference type="EC" id="2.3.2.27"/>
    </reaction>
</comment>
<dbReference type="Pfam" id="PF22958">
    <property type="entry name" value="Ltn1_1st"/>
    <property type="match status" value="1"/>
</dbReference>
<comment type="subunit">
    <text evidence="16">Component of the ribosome quality control complex (RQC).</text>
</comment>
<evidence type="ECO:0000256" key="16">
    <source>
        <dbReference type="RuleBase" id="RU367090"/>
    </source>
</evidence>
<dbReference type="Pfam" id="PF22999">
    <property type="entry name" value="LTN1_E3_ligase_6th"/>
    <property type="match status" value="1"/>
</dbReference>
<evidence type="ECO:0000259" key="18">
    <source>
        <dbReference type="PROSITE" id="PS50089"/>
    </source>
</evidence>
<evidence type="ECO:0000256" key="4">
    <source>
        <dbReference type="ARBA" id="ARBA00007997"/>
    </source>
</evidence>
<keyword evidence="20" id="KW-1185">Reference proteome</keyword>
<evidence type="ECO:0000256" key="10">
    <source>
        <dbReference type="ARBA" id="ARBA00022737"/>
    </source>
</evidence>
<evidence type="ECO:0000256" key="9">
    <source>
        <dbReference type="ARBA" id="ARBA00022723"/>
    </source>
</evidence>
<evidence type="ECO:0000256" key="7">
    <source>
        <dbReference type="ARBA" id="ARBA00022490"/>
    </source>
</evidence>
<dbReference type="Proteomes" id="UP000800041">
    <property type="component" value="Unassembled WGS sequence"/>
</dbReference>
<evidence type="ECO:0000256" key="17">
    <source>
        <dbReference type="SAM" id="MobiDB-lite"/>
    </source>
</evidence>
<dbReference type="SUPFAM" id="SSF48371">
    <property type="entry name" value="ARM repeat"/>
    <property type="match status" value="1"/>
</dbReference>
<protein>
    <recommendedName>
        <fullName evidence="6 16">E3 ubiquitin-protein ligase listerin</fullName>
        <ecNumber evidence="5 16">2.3.2.27</ecNumber>
    </recommendedName>
    <alternativeName>
        <fullName evidence="16">RING-type E3 ubiquitin transferase listerin</fullName>
    </alternativeName>
</protein>
<dbReference type="FunFam" id="3.30.40.10:FF:000038">
    <property type="entry name" value="E3 ubiquitin-protein ligase listerin"/>
    <property type="match status" value="1"/>
</dbReference>
<dbReference type="GO" id="GO:0005829">
    <property type="term" value="C:cytosol"/>
    <property type="evidence" value="ECO:0007669"/>
    <property type="project" value="UniProtKB-SubCell"/>
</dbReference>
<dbReference type="SMART" id="SM01197">
    <property type="entry name" value="FANCL_C"/>
    <property type="match status" value="1"/>
</dbReference>
<dbReference type="InterPro" id="IPR011989">
    <property type="entry name" value="ARM-like"/>
</dbReference>
<dbReference type="SUPFAM" id="SSF57850">
    <property type="entry name" value="RING/U-box"/>
    <property type="match status" value="1"/>
</dbReference>
<name>A0A6G1GRZ2_9PEZI</name>